<protein>
    <submittedName>
        <fullName evidence="2">VOC family protein</fullName>
    </submittedName>
</protein>
<sequence length="240" mass="25801">MAMALDHVVIAVASLEQAMADYRRAGFTVAAGGRHPGRNTANALIVFEDGSYLELIAYSAPSPEERWWRVLEAAGEGLVDFALLPRDIDAAAADARERGLVELTAVPGARNRPDGVRIAWSSARQQRHDLPFLCADITPRSLRVPEGEVRRHPNGATGIAAVQVMVRDVAASLARYRMLLGPEAVEAGVVRLQGCEIALHAEQDRARGEGPGAITLSVDAPREGLRFDPALTHGVAIHVR</sequence>
<evidence type="ECO:0000259" key="1">
    <source>
        <dbReference type="PROSITE" id="PS51819"/>
    </source>
</evidence>
<dbReference type="InterPro" id="IPR025870">
    <property type="entry name" value="Glyoxalase-like_dom"/>
</dbReference>
<evidence type="ECO:0000313" key="3">
    <source>
        <dbReference type="EMBL" id="RSZ30608.1"/>
    </source>
</evidence>
<dbReference type="RefSeq" id="WP_124961660.1">
    <property type="nucleotide sequence ID" value="NZ_RQXU01000029.1"/>
</dbReference>
<evidence type="ECO:0000313" key="2">
    <source>
        <dbReference type="EMBL" id="RRH81578.1"/>
    </source>
</evidence>
<dbReference type="PROSITE" id="PS51819">
    <property type="entry name" value="VOC"/>
    <property type="match status" value="1"/>
</dbReference>
<dbReference type="Pfam" id="PF13468">
    <property type="entry name" value="Glyoxalase_3"/>
    <property type="match status" value="1"/>
</dbReference>
<dbReference type="AlphaFoldDB" id="A0A3P3E8Z8"/>
<name>A0A3P3E8Z8_9BURK</name>
<feature type="domain" description="VOC" evidence="1">
    <location>
        <begin position="4"/>
        <end position="135"/>
    </location>
</feature>
<gene>
    <name evidence="2" type="ORF">EH244_28515</name>
    <name evidence="3" type="ORF">EJO66_26455</name>
</gene>
<dbReference type="PANTHER" id="PTHR40265:SF1">
    <property type="entry name" value="GLYOXALASE-LIKE DOMAIN-CONTAINING PROTEIN"/>
    <property type="match status" value="1"/>
</dbReference>
<dbReference type="Proteomes" id="UP000271137">
    <property type="component" value="Unassembled WGS sequence"/>
</dbReference>
<accession>A0A3P3E8Z8</accession>
<dbReference type="Gene3D" id="3.10.180.10">
    <property type="entry name" value="2,3-Dihydroxybiphenyl 1,2-Dioxygenase, domain 1"/>
    <property type="match status" value="1"/>
</dbReference>
<evidence type="ECO:0000313" key="4">
    <source>
        <dbReference type="Proteomes" id="UP000271137"/>
    </source>
</evidence>
<reference evidence="3 4" key="2">
    <citation type="submission" date="2018-12" db="EMBL/GenBank/DDBJ databases">
        <title>The genome sequences of strain 502.</title>
        <authorList>
            <person name="Gao J."/>
            <person name="Sun J."/>
        </authorList>
    </citation>
    <scope>NUCLEOTIDE SEQUENCE [LARGE SCALE GENOMIC DNA]</scope>
    <source>
        <strain evidence="3 4">502</strain>
    </source>
</reference>
<reference evidence="2 5" key="1">
    <citation type="submission" date="2018-11" db="EMBL/GenBank/DDBJ databases">
        <title>The genome of Variovorax sp T529.</title>
        <authorList>
            <person name="Gao J."/>
        </authorList>
    </citation>
    <scope>NUCLEOTIDE SEQUENCE [LARGE SCALE GENOMIC DNA]</scope>
    <source>
        <strain evidence="2 5">T529</strain>
    </source>
</reference>
<evidence type="ECO:0000313" key="5">
    <source>
        <dbReference type="Proteomes" id="UP000271590"/>
    </source>
</evidence>
<dbReference type="InterPro" id="IPR029068">
    <property type="entry name" value="Glyas_Bleomycin-R_OHBP_Dase"/>
</dbReference>
<organism evidence="2 5">
    <name type="scientific">Variovorax beijingensis</name>
    <dbReference type="NCBI Taxonomy" id="2496117"/>
    <lineage>
        <taxon>Bacteria</taxon>
        <taxon>Pseudomonadati</taxon>
        <taxon>Pseudomonadota</taxon>
        <taxon>Betaproteobacteria</taxon>
        <taxon>Burkholderiales</taxon>
        <taxon>Comamonadaceae</taxon>
        <taxon>Variovorax</taxon>
    </lineage>
</organism>
<dbReference type="InterPro" id="IPR037523">
    <property type="entry name" value="VOC_core"/>
</dbReference>
<dbReference type="SUPFAM" id="SSF54593">
    <property type="entry name" value="Glyoxalase/Bleomycin resistance protein/Dihydroxybiphenyl dioxygenase"/>
    <property type="match status" value="1"/>
</dbReference>
<dbReference type="PANTHER" id="PTHR40265">
    <property type="entry name" value="BLL2707 PROTEIN"/>
    <property type="match status" value="1"/>
</dbReference>
<dbReference type="EMBL" id="RQXU01000029">
    <property type="protein sequence ID" value="RRH81578.1"/>
    <property type="molecule type" value="Genomic_DNA"/>
</dbReference>
<dbReference type="EMBL" id="RXFQ01000019">
    <property type="protein sequence ID" value="RSZ30608.1"/>
    <property type="molecule type" value="Genomic_DNA"/>
</dbReference>
<comment type="caution">
    <text evidence="2">The sequence shown here is derived from an EMBL/GenBank/DDBJ whole genome shotgun (WGS) entry which is preliminary data.</text>
</comment>
<proteinExistence type="predicted"/>
<dbReference type="Proteomes" id="UP000271590">
    <property type="component" value="Unassembled WGS sequence"/>
</dbReference>
<keyword evidence="4" id="KW-1185">Reference proteome</keyword>